<reference evidence="1" key="2">
    <citation type="submission" date="2018-03" db="EMBL/GenBank/DDBJ databases">
        <title>The Triticum urartu genome reveals the dynamic nature of wheat genome evolution.</title>
        <authorList>
            <person name="Ling H."/>
            <person name="Ma B."/>
            <person name="Shi X."/>
            <person name="Liu H."/>
            <person name="Dong L."/>
            <person name="Sun H."/>
            <person name="Cao Y."/>
            <person name="Gao Q."/>
            <person name="Zheng S."/>
            <person name="Li Y."/>
            <person name="Yu Y."/>
            <person name="Du H."/>
            <person name="Qi M."/>
            <person name="Li Y."/>
            <person name="Yu H."/>
            <person name="Cui Y."/>
            <person name="Wang N."/>
            <person name="Chen C."/>
            <person name="Wu H."/>
            <person name="Zhao Y."/>
            <person name="Zhang J."/>
            <person name="Li Y."/>
            <person name="Zhou W."/>
            <person name="Zhang B."/>
            <person name="Hu W."/>
            <person name="Eijk M."/>
            <person name="Tang J."/>
            <person name="Witsenboer H."/>
            <person name="Zhao S."/>
            <person name="Li Z."/>
            <person name="Zhang A."/>
            <person name="Wang D."/>
            <person name="Liang C."/>
        </authorList>
    </citation>
    <scope>NUCLEOTIDE SEQUENCE [LARGE SCALE GENOMIC DNA]</scope>
    <source>
        <strain evidence="1">cv. G1812</strain>
    </source>
</reference>
<organism evidence="1 2">
    <name type="scientific">Triticum urartu</name>
    <name type="common">Red wild einkorn</name>
    <name type="synonym">Crithodium urartu</name>
    <dbReference type="NCBI Taxonomy" id="4572"/>
    <lineage>
        <taxon>Eukaryota</taxon>
        <taxon>Viridiplantae</taxon>
        <taxon>Streptophyta</taxon>
        <taxon>Embryophyta</taxon>
        <taxon>Tracheophyta</taxon>
        <taxon>Spermatophyta</taxon>
        <taxon>Magnoliopsida</taxon>
        <taxon>Liliopsida</taxon>
        <taxon>Poales</taxon>
        <taxon>Poaceae</taxon>
        <taxon>BOP clade</taxon>
        <taxon>Pooideae</taxon>
        <taxon>Triticodae</taxon>
        <taxon>Triticeae</taxon>
        <taxon>Triticinae</taxon>
        <taxon>Triticum</taxon>
    </lineage>
</organism>
<evidence type="ECO:0000313" key="2">
    <source>
        <dbReference type="Proteomes" id="UP000015106"/>
    </source>
</evidence>
<sequence>MDIGHLFALLHAEHHALGLVDAADPEALHVGVDPRRKVRPGGVVELVVGPPLGLLYDDGVLGGHVRAKVAHAGEEQVTHLVRHQLVDDAPHQHRGRREGGRRGDGLLVRLHGLVVGGHGRRRARGKVTPLLSPLTFLQDQVVLGDLNLPSSDG</sequence>
<name>A0A8R7PS17_TRIUA</name>
<dbReference type="Gramene" id="TuG1812G0300002684.01.T01">
    <property type="protein sequence ID" value="TuG1812G0300002684.01.T01.cds322014"/>
    <property type="gene ID" value="TuG1812G0300002684.01"/>
</dbReference>
<dbReference type="Proteomes" id="UP000015106">
    <property type="component" value="Chromosome 3"/>
</dbReference>
<accession>A0A8R7PS17</accession>
<evidence type="ECO:0000313" key="1">
    <source>
        <dbReference type="EnsemblPlants" id="TuG1812G0300002684.01.T01.cds322014"/>
    </source>
</evidence>
<reference evidence="1" key="3">
    <citation type="submission" date="2022-06" db="UniProtKB">
        <authorList>
            <consortium name="EnsemblPlants"/>
        </authorList>
    </citation>
    <scope>IDENTIFICATION</scope>
</reference>
<dbReference type="AlphaFoldDB" id="A0A8R7PS17"/>
<keyword evidence="2" id="KW-1185">Reference proteome</keyword>
<reference evidence="2" key="1">
    <citation type="journal article" date="2013" name="Nature">
        <title>Draft genome of the wheat A-genome progenitor Triticum urartu.</title>
        <authorList>
            <person name="Ling H.Q."/>
            <person name="Zhao S."/>
            <person name="Liu D."/>
            <person name="Wang J."/>
            <person name="Sun H."/>
            <person name="Zhang C."/>
            <person name="Fan H."/>
            <person name="Li D."/>
            <person name="Dong L."/>
            <person name="Tao Y."/>
            <person name="Gao C."/>
            <person name="Wu H."/>
            <person name="Li Y."/>
            <person name="Cui Y."/>
            <person name="Guo X."/>
            <person name="Zheng S."/>
            <person name="Wang B."/>
            <person name="Yu K."/>
            <person name="Liang Q."/>
            <person name="Yang W."/>
            <person name="Lou X."/>
            <person name="Chen J."/>
            <person name="Feng M."/>
            <person name="Jian J."/>
            <person name="Zhang X."/>
            <person name="Luo G."/>
            <person name="Jiang Y."/>
            <person name="Liu J."/>
            <person name="Wang Z."/>
            <person name="Sha Y."/>
            <person name="Zhang B."/>
            <person name="Wu H."/>
            <person name="Tang D."/>
            <person name="Shen Q."/>
            <person name="Xue P."/>
            <person name="Zou S."/>
            <person name="Wang X."/>
            <person name="Liu X."/>
            <person name="Wang F."/>
            <person name="Yang Y."/>
            <person name="An X."/>
            <person name="Dong Z."/>
            <person name="Zhang K."/>
            <person name="Zhang X."/>
            <person name="Luo M.C."/>
            <person name="Dvorak J."/>
            <person name="Tong Y."/>
            <person name="Wang J."/>
            <person name="Yang H."/>
            <person name="Li Z."/>
            <person name="Wang D."/>
            <person name="Zhang A."/>
            <person name="Wang J."/>
        </authorList>
    </citation>
    <scope>NUCLEOTIDE SEQUENCE</scope>
    <source>
        <strain evidence="2">cv. G1812</strain>
    </source>
</reference>
<dbReference type="EnsemblPlants" id="TuG1812G0300002684.01.T01">
    <property type="protein sequence ID" value="TuG1812G0300002684.01.T01.cds322014"/>
    <property type="gene ID" value="TuG1812G0300002684.01"/>
</dbReference>
<protein>
    <submittedName>
        <fullName evidence="1">Uncharacterized protein</fullName>
    </submittedName>
</protein>
<proteinExistence type="predicted"/>